<evidence type="ECO:0000256" key="2">
    <source>
        <dbReference type="SAM" id="Phobius"/>
    </source>
</evidence>
<feature type="transmembrane region" description="Helical" evidence="2">
    <location>
        <begin position="58"/>
        <end position="91"/>
    </location>
</feature>
<keyword evidence="4" id="KW-1185">Reference proteome</keyword>
<evidence type="ECO:0000256" key="1">
    <source>
        <dbReference type="SAM" id="MobiDB-lite"/>
    </source>
</evidence>
<sequence length="146" mass="15867">MHGNSPGAETSEGDGAEMNGRCSRRKIQHAAHSRNIIVVMQESFRCGFNRGWEQKHPAVMLLLLFAALGGRIPTTMLLLLIAAHSVVILFIEEGRQSGSSGLLQKEREMRGVEMGREVLAERGSSLHGAVSGKRGKERDESTVCGV</sequence>
<protein>
    <submittedName>
        <fullName evidence="3">Uncharacterized protein</fullName>
    </submittedName>
</protein>
<name>A0A8T2Y3W1_POPDE</name>
<dbReference type="EMBL" id="JACEGQ020000008">
    <property type="protein sequence ID" value="KAH8499777.1"/>
    <property type="molecule type" value="Genomic_DNA"/>
</dbReference>
<feature type="compositionally biased region" description="Basic and acidic residues" evidence="1">
    <location>
        <begin position="134"/>
        <end position="146"/>
    </location>
</feature>
<accession>A0A8T2Y3W1</accession>
<evidence type="ECO:0000313" key="3">
    <source>
        <dbReference type="EMBL" id="KAH8499777.1"/>
    </source>
</evidence>
<feature type="region of interest" description="Disordered" evidence="1">
    <location>
        <begin position="122"/>
        <end position="146"/>
    </location>
</feature>
<evidence type="ECO:0000313" key="4">
    <source>
        <dbReference type="Proteomes" id="UP000807159"/>
    </source>
</evidence>
<keyword evidence="2" id="KW-1133">Transmembrane helix</keyword>
<comment type="caution">
    <text evidence="3">The sequence shown here is derived from an EMBL/GenBank/DDBJ whole genome shotgun (WGS) entry which is preliminary data.</text>
</comment>
<keyword evidence="2" id="KW-0812">Transmembrane</keyword>
<gene>
    <name evidence="3" type="ORF">H0E87_015136</name>
</gene>
<dbReference type="Proteomes" id="UP000807159">
    <property type="component" value="Chromosome 8"/>
</dbReference>
<organism evidence="3 4">
    <name type="scientific">Populus deltoides</name>
    <name type="common">Eastern poplar</name>
    <name type="synonym">Eastern cottonwood</name>
    <dbReference type="NCBI Taxonomy" id="3696"/>
    <lineage>
        <taxon>Eukaryota</taxon>
        <taxon>Viridiplantae</taxon>
        <taxon>Streptophyta</taxon>
        <taxon>Embryophyta</taxon>
        <taxon>Tracheophyta</taxon>
        <taxon>Spermatophyta</taxon>
        <taxon>Magnoliopsida</taxon>
        <taxon>eudicotyledons</taxon>
        <taxon>Gunneridae</taxon>
        <taxon>Pentapetalae</taxon>
        <taxon>rosids</taxon>
        <taxon>fabids</taxon>
        <taxon>Malpighiales</taxon>
        <taxon>Salicaceae</taxon>
        <taxon>Saliceae</taxon>
        <taxon>Populus</taxon>
    </lineage>
</organism>
<keyword evidence="2" id="KW-0472">Membrane</keyword>
<dbReference type="AlphaFoldDB" id="A0A8T2Y3W1"/>
<reference evidence="3" key="1">
    <citation type="journal article" date="2021" name="J. Hered.">
        <title>Genome Assembly of Salicaceae Populus deltoides (Eastern Cottonwood) I-69 Based on Nanopore Sequencing and Hi-C Technologies.</title>
        <authorList>
            <person name="Bai S."/>
            <person name="Wu H."/>
            <person name="Zhang J."/>
            <person name="Pan Z."/>
            <person name="Zhao W."/>
            <person name="Li Z."/>
            <person name="Tong C."/>
        </authorList>
    </citation>
    <scope>NUCLEOTIDE SEQUENCE</scope>
    <source>
        <tissue evidence="3">Leaf</tissue>
    </source>
</reference>
<proteinExistence type="predicted"/>